<dbReference type="Gene3D" id="1.10.3110.10">
    <property type="entry name" value="protoporphyrinogen ix oxidase, domain 3"/>
    <property type="match status" value="1"/>
</dbReference>
<reference evidence="2" key="1">
    <citation type="submission" date="2019-04" db="EMBL/GenBank/DDBJ databases">
        <authorList>
            <consortium name="Science for Life Laboratories"/>
        </authorList>
    </citation>
    <scope>NUCLEOTIDE SEQUENCE</scope>
    <source>
        <strain evidence="2">MBLW1</strain>
    </source>
</reference>
<dbReference type="PANTHER" id="PTHR42841">
    <property type="entry name" value="AMINE OXIDASE"/>
    <property type="match status" value="1"/>
</dbReference>
<accession>A0A6C2YPF3</accession>
<dbReference type="AlphaFoldDB" id="A0A6C2YPF3"/>
<dbReference type="EMBL" id="LR593887">
    <property type="protein sequence ID" value="VTS03126.1"/>
    <property type="molecule type" value="Genomic_DNA"/>
</dbReference>
<sequence>MAEAKVWIVGAGLAGLATARRLAQCQIPFGILEASDGVGGRVRTDVVDGFRLDRGFQIYLDAYPEGRRVLDLPALNLKPFTRGVKIRLQGKFQTLVHPREGMLETLRGGLGSIGTFRDKLRLLRLAYELTRGKLDEQLAKPDGLTLDYLRWHGKFTPNMIERFFRPFLRGVFLEPNLTTSSRMFRFVFRMFVRGNATVPALGMQQIPEQIARSLPADSIRFSTRVQGIEPNRIMLQSGERIDAKAVVVATEGPEANRLLGESSLPQVRSCGTITLYFAANHPPESRPILVLNGEGQGIVNNLVVMSAASAEYAPAGQSLVSVSIVGIPDRTDAELDAQVREELRGWYGEGVTGWRLLRIDRIPHALPEQPTDWLEPARRSVRLRPGLYVCGDHRDLASIDGALTSGFRCAQELLEDLHTKRI</sequence>
<dbReference type="KEGG" id="tim:GMBLW1_09470"/>
<organism evidence="2">
    <name type="scientific">Tuwongella immobilis</name>
    <dbReference type="NCBI Taxonomy" id="692036"/>
    <lineage>
        <taxon>Bacteria</taxon>
        <taxon>Pseudomonadati</taxon>
        <taxon>Planctomycetota</taxon>
        <taxon>Planctomycetia</taxon>
        <taxon>Gemmatales</taxon>
        <taxon>Gemmataceae</taxon>
        <taxon>Tuwongella</taxon>
    </lineage>
</organism>
<dbReference type="GO" id="GO:0016491">
    <property type="term" value="F:oxidoreductase activity"/>
    <property type="evidence" value="ECO:0007669"/>
    <property type="project" value="InterPro"/>
</dbReference>
<name>A0A6C2YPF3_9BACT</name>
<feature type="domain" description="Amine oxidase" evidence="1">
    <location>
        <begin position="13"/>
        <end position="414"/>
    </location>
</feature>
<dbReference type="Gene3D" id="3.90.660.20">
    <property type="entry name" value="Protoporphyrinogen oxidase, mitochondrial, domain 2"/>
    <property type="match status" value="1"/>
</dbReference>
<dbReference type="Gene3D" id="3.50.50.60">
    <property type="entry name" value="FAD/NAD(P)-binding domain"/>
    <property type="match status" value="1"/>
</dbReference>
<evidence type="ECO:0000313" key="3">
    <source>
        <dbReference type="Proteomes" id="UP000464378"/>
    </source>
</evidence>
<dbReference type="EMBL" id="LR586016">
    <property type="protein sequence ID" value="VIP03013.1"/>
    <property type="molecule type" value="Genomic_DNA"/>
</dbReference>
<dbReference type="SUPFAM" id="SSF51905">
    <property type="entry name" value="FAD/NAD(P)-binding domain"/>
    <property type="match status" value="1"/>
</dbReference>
<gene>
    <name evidence="2" type="ORF">GMBLW1_09470</name>
</gene>
<dbReference type="InParanoid" id="A0A6C2YPF3"/>
<evidence type="ECO:0000259" key="1">
    <source>
        <dbReference type="Pfam" id="PF01593"/>
    </source>
</evidence>
<dbReference type="RefSeq" id="WP_162658127.1">
    <property type="nucleotide sequence ID" value="NZ_LR593887.1"/>
</dbReference>
<proteinExistence type="predicted"/>
<protein>
    <recommendedName>
        <fullName evidence="1">Amine oxidase domain-containing protein</fullName>
    </recommendedName>
</protein>
<dbReference type="Pfam" id="PF01593">
    <property type="entry name" value="Amino_oxidase"/>
    <property type="match status" value="1"/>
</dbReference>
<dbReference type="InterPro" id="IPR002937">
    <property type="entry name" value="Amino_oxidase"/>
</dbReference>
<keyword evidence="3" id="KW-1185">Reference proteome</keyword>
<dbReference type="Proteomes" id="UP000464378">
    <property type="component" value="Chromosome"/>
</dbReference>
<evidence type="ECO:0000313" key="2">
    <source>
        <dbReference type="EMBL" id="VIP03013.1"/>
    </source>
</evidence>
<dbReference type="InterPro" id="IPR036188">
    <property type="entry name" value="FAD/NAD-bd_sf"/>
</dbReference>